<keyword evidence="12" id="KW-1133">Transmembrane helix</keyword>
<dbReference type="GO" id="GO:0006355">
    <property type="term" value="P:regulation of DNA-templated transcription"/>
    <property type="evidence" value="ECO:0007669"/>
    <property type="project" value="InterPro"/>
</dbReference>
<keyword evidence="10" id="KW-0902">Two-component regulatory system</keyword>
<dbReference type="InterPro" id="IPR000014">
    <property type="entry name" value="PAS"/>
</dbReference>
<evidence type="ECO:0000256" key="9">
    <source>
        <dbReference type="ARBA" id="ARBA00022840"/>
    </source>
</evidence>
<protein>
    <recommendedName>
        <fullName evidence="3">histidine kinase</fullName>
        <ecNumber evidence="3">2.7.13.3</ecNumber>
    </recommendedName>
</protein>
<dbReference type="InterPro" id="IPR003594">
    <property type="entry name" value="HATPase_dom"/>
</dbReference>
<feature type="domain" description="HAMP" evidence="16">
    <location>
        <begin position="191"/>
        <end position="243"/>
    </location>
</feature>
<dbReference type="GO" id="GO:0005886">
    <property type="term" value="C:plasma membrane"/>
    <property type="evidence" value="ECO:0007669"/>
    <property type="project" value="UniProtKB-SubCell"/>
</dbReference>
<keyword evidence="7" id="KW-0547">Nucleotide-binding</keyword>
<organism evidence="17 18">
    <name type="scientific">Paenibacillus pinisoli</name>
    <dbReference type="NCBI Taxonomy" id="1276110"/>
    <lineage>
        <taxon>Bacteria</taxon>
        <taxon>Bacillati</taxon>
        <taxon>Bacillota</taxon>
        <taxon>Bacilli</taxon>
        <taxon>Bacillales</taxon>
        <taxon>Paenibacillaceae</taxon>
        <taxon>Paenibacillus</taxon>
    </lineage>
</organism>
<dbReference type="Gene3D" id="6.10.340.10">
    <property type="match status" value="1"/>
</dbReference>
<dbReference type="Proteomes" id="UP000267798">
    <property type="component" value="Unassembled WGS sequence"/>
</dbReference>
<keyword evidence="8" id="KW-0418">Kinase</keyword>
<dbReference type="NCBIfam" id="TIGR00229">
    <property type="entry name" value="sensory_box"/>
    <property type="match status" value="1"/>
</dbReference>
<feature type="domain" description="Histidine kinase" evidence="13">
    <location>
        <begin position="392"/>
        <end position="596"/>
    </location>
</feature>
<dbReference type="Gene3D" id="3.30.565.10">
    <property type="entry name" value="Histidine kinase-like ATPase, C-terminal domain"/>
    <property type="match status" value="1"/>
</dbReference>
<dbReference type="CDD" id="cd00075">
    <property type="entry name" value="HATPase"/>
    <property type="match status" value="1"/>
</dbReference>
<evidence type="ECO:0000256" key="7">
    <source>
        <dbReference type="ARBA" id="ARBA00022741"/>
    </source>
</evidence>
<name>A0A3A6PFM7_9BACL</name>
<evidence type="ECO:0000259" key="16">
    <source>
        <dbReference type="PROSITE" id="PS50885"/>
    </source>
</evidence>
<comment type="subcellular location">
    <subcellularLocation>
        <location evidence="2">Cell membrane</location>
        <topology evidence="2">Multi-pass membrane protein</topology>
    </subcellularLocation>
</comment>
<dbReference type="PROSITE" id="PS50112">
    <property type="entry name" value="PAS"/>
    <property type="match status" value="1"/>
</dbReference>
<evidence type="ECO:0000256" key="5">
    <source>
        <dbReference type="ARBA" id="ARBA00022553"/>
    </source>
</evidence>
<feature type="transmembrane region" description="Helical" evidence="12">
    <location>
        <begin position="172"/>
        <end position="194"/>
    </location>
</feature>
<dbReference type="SUPFAM" id="SSF47384">
    <property type="entry name" value="Homodimeric domain of signal transducing histidine kinase"/>
    <property type="match status" value="1"/>
</dbReference>
<dbReference type="SMART" id="SM00091">
    <property type="entry name" value="PAS"/>
    <property type="match status" value="1"/>
</dbReference>
<accession>A0A3A6PFM7</accession>
<dbReference type="EC" id="2.7.13.3" evidence="3"/>
<dbReference type="PANTHER" id="PTHR43065:SF34">
    <property type="entry name" value="SPORULATION KINASE A"/>
    <property type="match status" value="1"/>
</dbReference>
<feature type="transmembrane region" description="Helical" evidence="12">
    <location>
        <begin position="7"/>
        <end position="25"/>
    </location>
</feature>
<dbReference type="InterPro" id="IPR035965">
    <property type="entry name" value="PAS-like_dom_sf"/>
</dbReference>
<dbReference type="SMART" id="SM00388">
    <property type="entry name" value="HisKA"/>
    <property type="match status" value="1"/>
</dbReference>
<keyword evidence="12" id="KW-0812">Transmembrane</keyword>
<dbReference type="PRINTS" id="PR00344">
    <property type="entry name" value="BCTRLSENSOR"/>
</dbReference>
<comment type="caution">
    <text evidence="17">The sequence shown here is derived from an EMBL/GenBank/DDBJ whole genome shotgun (WGS) entry which is preliminary data.</text>
</comment>
<dbReference type="PANTHER" id="PTHR43065">
    <property type="entry name" value="SENSOR HISTIDINE KINASE"/>
    <property type="match status" value="1"/>
</dbReference>
<evidence type="ECO:0000259" key="14">
    <source>
        <dbReference type="PROSITE" id="PS50112"/>
    </source>
</evidence>
<dbReference type="PROSITE" id="PS50113">
    <property type="entry name" value="PAC"/>
    <property type="match status" value="1"/>
</dbReference>
<dbReference type="InterPro" id="IPR036890">
    <property type="entry name" value="HATPase_C_sf"/>
</dbReference>
<evidence type="ECO:0000256" key="4">
    <source>
        <dbReference type="ARBA" id="ARBA00022475"/>
    </source>
</evidence>
<dbReference type="SUPFAM" id="SSF55785">
    <property type="entry name" value="PYP-like sensor domain (PAS domain)"/>
    <property type="match status" value="1"/>
</dbReference>
<dbReference type="Pfam" id="PF00672">
    <property type="entry name" value="HAMP"/>
    <property type="match status" value="1"/>
</dbReference>
<evidence type="ECO:0000256" key="3">
    <source>
        <dbReference type="ARBA" id="ARBA00012438"/>
    </source>
</evidence>
<dbReference type="Pfam" id="PF00989">
    <property type="entry name" value="PAS"/>
    <property type="match status" value="1"/>
</dbReference>
<dbReference type="GO" id="GO:0005524">
    <property type="term" value="F:ATP binding"/>
    <property type="evidence" value="ECO:0007669"/>
    <property type="project" value="UniProtKB-KW"/>
</dbReference>
<dbReference type="OrthoDB" id="9815750at2"/>
<keyword evidence="18" id="KW-1185">Reference proteome</keyword>
<dbReference type="Pfam" id="PF02518">
    <property type="entry name" value="HATPase_c"/>
    <property type="match status" value="1"/>
</dbReference>
<evidence type="ECO:0000313" key="17">
    <source>
        <dbReference type="EMBL" id="RJX36839.1"/>
    </source>
</evidence>
<evidence type="ECO:0000256" key="6">
    <source>
        <dbReference type="ARBA" id="ARBA00022679"/>
    </source>
</evidence>
<evidence type="ECO:0000259" key="13">
    <source>
        <dbReference type="PROSITE" id="PS50109"/>
    </source>
</evidence>
<dbReference type="CDD" id="cd06225">
    <property type="entry name" value="HAMP"/>
    <property type="match status" value="1"/>
</dbReference>
<proteinExistence type="predicted"/>
<dbReference type="AlphaFoldDB" id="A0A3A6PFM7"/>
<dbReference type="EMBL" id="QXQB01000008">
    <property type="protein sequence ID" value="RJX36839.1"/>
    <property type="molecule type" value="Genomic_DNA"/>
</dbReference>
<keyword evidence="4" id="KW-1003">Cell membrane</keyword>
<feature type="domain" description="PAS" evidence="14">
    <location>
        <begin position="255"/>
        <end position="300"/>
    </location>
</feature>
<keyword evidence="5" id="KW-0597">Phosphoprotein</keyword>
<keyword evidence="11 12" id="KW-0472">Membrane</keyword>
<dbReference type="RefSeq" id="WP_120114234.1">
    <property type="nucleotide sequence ID" value="NZ_QXQB01000008.1"/>
</dbReference>
<evidence type="ECO:0000256" key="8">
    <source>
        <dbReference type="ARBA" id="ARBA00022777"/>
    </source>
</evidence>
<keyword evidence="6" id="KW-0808">Transferase</keyword>
<evidence type="ECO:0000256" key="12">
    <source>
        <dbReference type="SAM" id="Phobius"/>
    </source>
</evidence>
<dbReference type="Gene3D" id="1.10.287.130">
    <property type="match status" value="1"/>
</dbReference>
<dbReference type="InterPro" id="IPR000700">
    <property type="entry name" value="PAS-assoc_C"/>
</dbReference>
<dbReference type="SMART" id="SM00304">
    <property type="entry name" value="HAMP"/>
    <property type="match status" value="1"/>
</dbReference>
<dbReference type="CDD" id="cd00082">
    <property type="entry name" value="HisKA"/>
    <property type="match status" value="1"/>
</dbReference>
<dbReference type="GO" id="GO:0000155">
    <property type="term" value="F:phosphorelay sensor kinase activity"/>
    <property type="evidence" value="ECO:0007669"/>
    <property type="project" value="InterPro"/>
</dbReference>
<dbReference type="InterPro" id="IPR003661">
    <property type="entry name" value="HisK_dim/P_dom"/>
</dbReference>
<evidence type="ECO:0000313" key="18">
    <source>
        <dbReference type="Proteomes" id="UP000267798"/>
    </source>
</evidence>
<evidence type="ECO:0000256" key="10">
    <source>
        <dbReference type="ARBA" id="ARBA00023012"/>
    </source>
</evidence>
<evidence type="ECO:0000256" key="2">
    <source>
        <dbReference type="ARBA" id="ARBA00004651"/>
    </source>
</evidence>
<dbReference type="InterPro" id="IPR003660">
    <property type="entry name" value="HAMP_dom"/>
</dbReference>
<gene>
    <name evidence="17" type="ORF">D3P09_25330</name>
</gene>
<dbReference type="InterPro" id="IPR005467">
    <property type="entry name" value="His_kinase_dom"/>
</dbReference>
<dbReference type="Pfam" id="PF00512">
    <property type="entry name" value="HisKA"/>
    <property type="match status" value="1"/>
</dbReference>
<reference evidence="17 18" key="1">
    <citation type="submission" date="2018-09" db="EMBL/GenBank/DDBJ databases">
        <title>Paenibacillus aracenensis nov. sp. isolated from a cave in southern Spain.</title>
        <authorList>
            <person name="Jurado V."/>
            <person name="Gutierrez-Patricio S."/>
            <person name="Gonzalez-Pimentel J.L."/>
            <person name="Miller A.Z."/>
            <person name="Laiz L."/>
            <person name="Saiz-Jimenez C."/>
        </authorList>
    </citation>
    <scope>NUCLEOTIDE SEQUENCE [LARGE SCALE GENOMIC DNA]</scope>
    <source>
        <strain evidence="17 18">JCM 19203</strain>
    </source>
</reference>
<evidence type="ECO:0000256" key="1">
    <source>
        <dbReference type="ARBA" id="ARBA00000085"/>
    </source>
</evidence>
<comment type="catalytic activity">
    <reaction evidence="1">
        <text>ATP + protein L-histidine = ADP + protein N-phospho-L-histidine.</text>
        <dbReference type="EC" id="2.7.13.3"/>
    </reaction>
</comment>
<evidence type="ECO:0000256" key="11">
    <source>
        <dbReference type="ARBA" id="ARBA00023136"/>
    </source>
</evidence>
<dbReference type="PROSITE" id="PS50885">
    <property type="entry name" value="HAMP"/>
    <property type="match status" value="1"/>
</dbReference>
<dbReference type="SMART" id="SM00387">
    <property type="entry name" value="HATPase_c"/>
    <property type="match status" value="1"/>
</dbReference>
<dbReference type="SUPFAM" id="SSF55874">
    <property type="entry name" value="ATPase domain of HSP90 chaperone/DNA topoisomerase II/histidine kinase"/>
    <property type="match status" value="1"/>
</dbReference>
<dbReference type="PROSITE" id="PS50109">
    <property type="entry name" value="HIS_KIN"/>
    <property type="match status" value="1"/>
</dbReference>
<dbReference type="InterPro" id="IPR004358">
    <property type="entry name" value="Sig_transdc_His_kin-like_C"/>
</dbReference>
<keyword evidence="9" id="KW-0067">ATP-binding</keyword>
<dbReference type="InterPro" id="IPR013767">
    <property type="entry name" value="PAS_fold"/>
</dbReference>
<sequence>MSIKTKLSLVISLMLFAVVILYHLLSEYSMVNGIKGLMVDSMENTSAQAAQYILNYEQSEGGSESDDSSHRPDFLFQMLHTINPYIKETTIFDKETGRVVYGSYTYIDAINDPHYVQASKPGSYALRDLTFEGNEYLRSYYMSDKLSNYVISIIYDRASITTLVEMKRDYTLMYTGLFLLLMIVVIYWLVGIMIRPLKDILWKVNEVSSVRFHKPIQIKRKDEFGLLALKINAMSQNLSIYMNKLRKAFEENRRMKEHLESFINHSNDAIHLMDLEGKVIQVNRAFEQLFGYEEAEVLGKRYPTIPETHRMEKRQMIGLLLAGKKLPAQETVRVTRTGEIIPVSVTVSPIRDSDGTIRAFASTCRDMRSRNRMEELLRRSEKLTTVGQLAAGVAHEIRNPLTTLRGFLQLQLQSKSLNLSHVTLMLSELDRINLIVGEFLILAKPQATKFVTKDVRDVLQDVLRFLDSEAHLHNIVFRTVITEDACLISCEENQLKQVFINLLKNAIEAMPNGGPIHISIQKKSGSIAISITDEGVGIPEEMISKIGDPFFTGKETGTGLGIMVSQRIINSHQGTLDIQSQVNVGTSVKVTLPALKGEGKEDILGGDSNRQGS</sequence>
<dbReference type="CDD" id="cd00130">
    <property type="entry name" value="PAS"/>
    <property type="match status" value="1"/>
</dbReference>
<dbReference type="Gene3D" id="3.30.450.20">
    <property type="entry name" value="PAS domain"/>
    <property type="match status" value="1"/>
</dbReference>
<dbReference type="InterPro" id="IPR036097">
    <property type="entry name" value="HisK_dim/P_sf"/>
</dbReference>
<feature type="domain" description="PAC" evidence="15">
    <location>
        <begin position="327"/>
        <end position="379"/>
    </location>
</feature>
<evidence type="ECO:0000259" key="15">
    <source>
        <dbReference type="PROSITE" id="PS50113"/>
    </source>
</evidence>
<dbReference type="SUPFAM" id="SSF158472">
    <property type="entry name" value="HAMP domain-like"/>
    <property type="match status" value="1"/>
</dbReference>